<dbReference type="EMBL" id="BARS01016241">
    <property type="protein sequence ID" value="GAF98811.1"/>
    <property type="molecule type" value="Genomic_DNA"/>
</dbReference>
<accession>X0UHM7</accession>
<organism evidence="1">
    <name type="scientific">marine sediment metagenome</name>
    <dbReference type="NCBI Taxonomy" id="412755"/>
    <lineage>
        <taxon>unclassified sequences</taxon>
        <taxon>metagenomes</taxon>
        <taxon>ecological metagenomes</taxon>
    </lineage>
</organism>
<reference evidence="1" key="1">
    <citation type="journal article" date="2014" name="Front. Microbiol.">
        <title>High frequency of phylogenetically diverse reductive dehalogenase-homologous genes in deep subseafloor sedimentary metagenomes.</title>
        <authorList>
            <person name="Kawai M."/>
            <person name="Futagami T."/>
            <person name="Toyoda A."/>
            <person name="Takaki Y."/>
            <person name="Nishi S."/>
            <person name="Hori S."/>
            <person name="Arai W."/>
            <person name="Tsubouchi T."/>
            <person name="Morono Y."/>
            <person name="Uchiyama I."/>
            <person name="Ito T."/>
            <person name="Fujiyama A."/>
            <person name="Inagaki F."/>
            <person name="Takami H."/>
        </authorList>
    </citation>
    <scope>NUCLEOTIDE SEQUENCE</scope>
    <source>
        <strain evidence="1">Expedition CK06-06</strain>
    </source>
</reference>
<protein>
    <submittedName>
        <fullName evidence="1">Uncharacterized protein</fullName>
    </submittedName>
</protein>
<name>X0UHM7_9ZZZZ</name>
<sequence>MFDDLVAYFYENVVASYNAFSGALKNNVSGMSKDLRAAINSATALYHFREHIPRIHQKTRKELAKKCPDYDLLGDIVNAAKHRALTRGNPQVSSANDIFEQVVFTKYRDEEGEYFSSEKTVLVKLKDNSDRNMQEILTNVLTMWF</sequence>
<comment type="caution">
    <text evidence="1">The sequence shown here is derived from an EMBL/GenBank/DDBJ whole genome shotgun (WGS) entry which is preliminary data.</text>
</comment>
<proteinExistence type="predicted"/>
<gene>
    <name evidence="1" type="ORF">S01H1_26761</name>
</gene>
<dbReference type="AlphaFoldDB" id="X0UHM7"/>
<feature type="non-terminal residue" evidence="1">
    <location>
        <position position="145"/>
    </location>
</feature>
<evidence type="ECO:0000313" key="1">
    <source>
        <dbReference type="EMBL" id="GAF98811.1"/>
    </source>
</evidence>